<accession>A0AAU8JXG0</accession>
<proteinExistence type="predicted"/>
<feature type="transmembrane region" description="Helical" evidence="2">
    <location>
        <begin position="49"/>
        <end position="69"/>
    </location>
</feature>
<keyword evidence="2" id="KW-0472">Membrane</keyword>
<sequence>MNDHQNHPEETPTERLLREALNARAQQVTAHGLRQALPPATRIRRLKPVYAVVVPLFGLAAGVAGYLTIPDATTSAVRKDDGPAATVSANPTATAALPIGPSPTPSGPAGVPAAASDYKSGVVQVKIDGLGAAQQASSGGDPVPFSVTWINTAELRLEGLLPQVVQVPAGVGCDTDRGKGAVLQVSTGDDWKDLPAGSADQPPASRADAFTLEPGASLTTQYRVKVGASRSAGPLQITAAVFARPGTAAVNLGADHAELTVLDPRQPQVAVVSGPTAFTPGRTTTQIDVEVRNRTGGGYAEALPQVTLAGDRLAASRITAEALVGGQWRRLPVSDGTCPDGVRVDTSGLKRALAAGDAARFTLRFGATDGTTGPAAWQFQVGATGDGHQADPVHALAVPTAEAAQPPAQAATPTPAPTASATTAAPPKPGASATG</sequence>
<dbReference type="EMBL" id="CP159872">
    <property type="protein sequence ID" value="XCM80517.1"/>
    <property type="molecule type" value="Genomic_DNA"/>
</dbReference>
<evidence type="ECO:0008006" key="4">
    <source>
        <dbReference type="Google" id="ProtNLM"/>
    </source>
</evidence>
<evidence type="ECO:0000256" key="1">
    <source>
        <dbReference type="SAM" id="MobiDB-lite"/>
    </source>
</evidence>
<keyword evidence="2" id="KW-0812">Transmembrane</keyword>
<feature type="region of interest" description="Disordered" evidence="1">
    <location>
        <begin position="77"/>
        <end position="113"/>
    </location>
</feature>
<organism evidence="3">
    <name type="scientific">Kitasatospora camelliae</name>
    <dbReference type="NCBI Taxonomy" id="3156397"/>
    <lineage>
        <taxon>Bacteria</taxon>
        <taxon>Bacillati</taxon>
        <taxon>Actinomycetota</taxon>
        <taxon>Actinomycetes</taxon>
        <taxon>Kitasatosporales</taxon>
        <taxon>Streptomycetaceae</taxon>
        <taxon>Kitasatospora</taxon>
    </lineage>
</organism>
<gene>
    <name evidence="3" type="ORF">ABWK59_17125</name>
</gene>
<name>A0AAU8JXG0_9ACTN</name>
<dbReference type="KEGG" id="kcm:ABWK59_17125"/>
<feature type="region of interest" description="Disordered" evidence="1">
    <location>
        <begin position="399"/>
        <end position="435"/>
    </location>
</feature>
<evidence type="ECO:0000256" key="2">
    <source>
        <dbReference type="SAM" id="Phobius"/>
    </source>
</evidence>
<keyword evidence="2" id="KW-1133">Transmembrane helix</keyword>
<reference evidence="3" key="1">
    <citation type="submission" date="2024-06" db="EMBL/GenBank/DDBJ databases">
        <title>The genome sequences of Kitasatospora sp. strain HUAS MG31.</title>
        <authorList>
            <person name="Mo P."/>
        </authorList>
    </citation>
    <scope>NUCLEOTIDE SEQUENCE</scope>
    <source>
        <strain evidence="3">HUAS MG31</strain>
    </source>
</reference>
<protein>
    <recommendedName>
        <fullName evidence="4">DUF11 domain-containing protein</fullName>
    </recommendedName>
</protein>
<dbReference type="AlphaFoldDB" id="A0AAU8JXG0"/>
<dbReference type="RefSeq" id="WP_354641453.1">
    <property type="nucleotide sequence ID" value="NZ_CP159872.1"/>
</dbReference>
<evidence type="ECO:0000313" key="3">
    <source>
        <dbReference type="EMBL" id="XCM80517.1"/>
    </source>
</evidence>